<keyword evidence="2" id="KW-1185">Reference proteome</keyword>
<accession>A0ABW7N432</accession>
<name>A0ABW7N432_9BACT</name>
<dbReference type="EMBL" id="JBIPKE010000011">
    <property type="protein sequence ID" value="MFH6982360.1"/>
    <property type="molecule type" value="Genomic_DNA"/>
</dbReference>
<dbReference type="RefSeq" id="WP_395416092.1">
    <property type="nucleotide sequence ID" value="NZ_JBIPKE010000011.1"/>
</dbReference>
<gene>
    <name evidence="1" type="ORF">ACHKAR_02870</name>
</gene>
<dbReference type="Proteomes" id="UP001610063">
    <property type="component" value="Unassembled WGS sequence"/>
</dbReference>
<protein>
    <submittedName>
        <fullName evidence="1">Uncharacterized protein</fullName>
    </submittedName>
</protein>
<comment type="caution">
    <text evidence="1">The sequence shown here is derived from an EMBL/GenBank/DDBJ whole genome shotgun (WGS) entry which is preliminary data.</text>
</comment>
<sequence length="109" mass="12702">MNKNANIFRVKDLLTVAADVSFDDEYALKLNSKKLKSGKCQVKFYATIRERKDMYGYVLVDANKTLRDVVVTIKEKLHTIRQTKEFHHLHLYSIGKSGRDDMNFIIFDS</sequence>
<evidence type="ECO:0000313" key="2">
    <source>
        <dbReference type="Proteomes" id="UP001610063"/>
    </source>
</evidence>
<proteinExistence type="predicted"/>
<evidence type="ECO:0000313" key="1">
    <source>
        <dbReference type="EMBL" id="MFH6982360.1"/>
    </source>
</evidence>
<organism evidence="1 2">
    <name type="scientific">Marinoscillum luteum</name>
    <dbReference type="NCBI Taxonomy" id="861051"/>
    <lineage>
        <taxon>Bacteria</taxon>
        <taxon>Pseudomonadati</taxon>
        <taxon>Bacteroidota</taxon>
        <taxon>Cytophagia</taxon>
        <taxon>Cytophagales</taxon>
        <taxon>Reichenbachiellaceae</taxon>
        <taxon>Marinoscillum</taxon>
    </lineage>
</organism>
<reference evidence="1 2" key="1">
    <citation type="journal article" date="2013" name="Int. J. Syst. Evol. Microbiol.">
        <title>Marinoscillum luteum sp. nov., isolated from marine sediment.</title>
        <authorList>
            <person name="Cha I.T."/>
            <person name="Park S.J."/>
            <person name="Kim S.J."/>
            <person name="Kim J.G."/>
            <person name="Jung M.Y."/>
            <person name="Shin K.S."/>
            <person name="Kwon K.K."/>
            <person name="Yang S.H."/>
            <person name="Seo Y.S."/>
            <person name="Rhee S.K."/>
        </authorList>
    </citation>
    <scope>NUCLEOTIDE SEQUENCE [LARGE SCALE GENOMIC DNA]</scope>
    <source>
        <strain evidence="1 2">KCTC 23939</strain>
    </source>
</reference>